<keyword evidence="1" id="KW-0472">Membrane</keyword>
<dbReference type="PANTHER" id="PTHR38441:SF1">
    <property type="entry name" value="MEMBRANE PROTEIN"/>
    <property type="match status" value="1"/>
</dbReference>
<dbReference type="RefSeq" id="WP_340294900.1">
    <property type="nucleotide sequence ID" value="NZ_JBBEOI010000190.1"/>
</dbReference>
<gene>
    <name evidence="2" type="ORF">ACFOLH_14665</name>
</gene>
<dbReference type="Pfam" id="PF04341">
    <property type="entry name" value="DUF485"/>
    <property type="match status" value="1"/>
</dbReference>
<keyword evidence="1" id="KW-1133">Transmembrane helix</keyword>
<feature type="transmembrane region" description="Helical" evidence="1">
    <location>
        <begin position="74"/>
        <end position="96"/>
    </location>
</feature>
<dbReference type="PANTHER" id="PTHR38441">
    <property type="entry name" value="INTEGRAL MEMBRANE PROTEIN-RELATED"/>
    <property type="match status" value="1"/>
</dbReference>
<feature type="transmembrane region" description="Helical" evidence="1">
    <location>
        <begin position="40"/>
        <end position="62"/>
    </location>
</feature>
<dbReference type="Proteomes" id="UP001595685">
    <property type="component" value="Unassembled WGS sequence"/>
</dbReference>
<organism evidence="2 3">
    <name type="scientific">Aquipuribacter hungaricus</name>
    <dbReference type="NCBI Taxonomy" id="545624"/>
    <lineage>
        <taxon>Bacteria</taxon>
        <taxon>Bacillati</taxon>
        <taxon>Actinomycetota</taxon>
        <taxon>Actinomycetes</taxon>
        <taxon>Micrococcales</taxon>
        <taxon>Intrasporangiaceae</taxon>
        <taxon>Aquipuribacter</taxon>
    </lineage>
</organism>
<evidence type="ECO:0000313" key="2">
    <source>
        <dbReference type="EMBL" id="MFC3689591.1"/>
    </source>
</evidence>
<keyword evidence="1" id="KW-0812">Transmembrane</keyword>
<dbReference type="EMBL" id="JBHRWW010000011">
    <property type="protein sequence ID" value="MFC3689591.1"/>
    <property type="molecule type" value="Genomic_DNA"/>
</dbReference>
<accession>A0ABV7WI94</accession>
<sequence length="120" mass="13777">MSTTHDPDRFREDHAPDQTTWEEVQDSADFQALRRSFRRFVFPMTVAFLVWYFLYVLLAAYATDFFATPVFGNVNVGILFGLGQFVSTALITIAYVRWANRNLDDQAATIGARVRTEEGR</sequence>
<protein>
    <submittedName>
        <fullName evidence="2">DUF485 domain-containing protein</fullName>
    </submittedName>
</protein>
<dbReference type="InterPro" id="IPR007436">
    <property type="entry name" value="DUF485"/>
</dbReference>
<keyword evidence="3" id="KW-1185">Reference proteome</keyword>
<reference evidence="3" key="1">
    <citation type="journal article" date="2019" name="Int. J. Syst. Evol. Microbiol.">
        <title>The Global Catalogue of Microorganisms (GCM) 10K type strain sequencing project: providing services to taxonomists for standard genome sequencing and annotation.</title>
        <authorList>
            <consortium name="The Broad Institute Genomics Platform"/>
            <consortium name="The Broad Institute Genome Sequencing Center for Infectious Disease"/>
            <person name="Wu L."/>
            <person name="Ma J."/>
        </authorList>
    </citation>
    <scope>NUCLEOTIDE SEQUENCE [LARGE SCALE GENOMIC DNA]</scope>
    <source>
        <strain evidence="3">NCAIM B.02333</strain>
    </source>
</reference>
<name>A0ABV7WI94_9MICO</name>
<comment type="caution">
    <text evidence="2">The sequence shown here is derived from an EMBL/GenBank/DDBJ whole genome shotgun (WGS) entry which is preliminary data.</text>
</comment>
<proteinExistence type="predicted"/>
<evidence type="ECO:0000256" key="1">
    <source>
        <dbReference type="SAM" id="Phobius"/>
    </source>
</evidence>
<evidence type="ECO:0000313" key="3">
    <source>
        <dbReference type="Proteomes" id="UP001595685"/>
    </source>
</evidence>